<gene>
    <name evidence="4" type="ORF">ACFSO8_08450</name>
</gene>
<dbReference type="RefSeq" id="WP_255929710.1">
    <property type="nucleotide sequence ID" value="NZ_JANFQP010000002.1"/>
</dbReference>
<comment type="caution">
    <text evidence="4">The sequence shown here is derived from an EMBL/GenBank/DDBJ whole genome shotgun (WGS) entry which is preliminary data.</text>
</comment>
<dbReference type="EMBL" id="JBHULG010000002">
    <property type="protein sequence ID" value="MFD2545489.1"/>
    <property type="molecule type" value="Genomic_DNA"/>
</dbReference>
<evidence type="ECO:0000256" key="1">
    <source>
        <dbReference type="SAM" id="Coils"/>
    </source>
</evidence>
<name>A0ABW5K9G3_9FLAO</name>
<proteinExistence type="predicted"/>
<organism evidence="4 5">
    <name type="scientific">Kaistella montana</name>
    <dbReference type="NCBI Taxonomy" id="1849733"/>
    <lineage>
        <taxon>Bacteria</taxon>
        <taxon>Pseudomonadati</taxon>
        <taxon>Bacteroidota</taxon>
        <taxon>Flavobacteriia</taxon>
        <taxon>Flavobacteriales</taxon>
        <taxon>Weeksellaceae</taxon>
        <taxon>Chryseobacterium group</taxon>
        <taxon>Kaistella</taxon>
    </lineage>
</organism>
<evidence type="ECO:0000256" key="2">
    <source>
        <dbReference type="SAM" id="MobiDB-lite"/>
    </source>
</evidence>
<dbReference type="Proteomes" id="UP001597394">
    <property type="component" value="Unassembled WGS sequence"/>
</dbReference>
<feature type="compositionally biased region" description="Basic and acidic residues" evidence="2">
    <location>
        <begin position="150"/>
        <end position="160"/>
    </location>
</feature>
<feature type="coiled-coil region" evidence="1">
    <location>
        <begin position="51"/>
        <end position="86"/>
    </location>
</feature>
<reference evidence="5" key="1">
    <citation type="journal article" date="2019" name="Int. J. Syst. Evol. Microbiol.">
        <title>The Global Catalogue of Microorganisms (GCM) 10K type strain sequencing project: providing services to taxonomists for standard genome sequencing and annotation.</title>
        <authorList>
            <consortium name="The Broad Institute Genomics Platform"/>
            <consortium name="The Broad Institute Genome Sequencing Center for Infectious Disease"/>
            <person name="Wu L."/>
            <person name="Ma J."/>
        </authorList>
    </citation>
    <scope>NUCLEOTIDE SEQUENCE [LARGE SCALE GENOMIC DNA]</scope>
    <source>
        <strain evidence="5">KCTC 52204</strain>
    </source>
</reference>
<feature type="region of interest" description="Disordered" evidence="2">
    <location>
        <begin position="150"/>
        <end position="171"/>
    </location>
</feature>
<evidence type="ECO:0000313" key="5">
    <source>
        <dbReference type="Proteomes" id="UP001597394"/>
    </source>
</evidence>
<keyword evidence="1" id="KW-0175">Coiled coil</keyword>
<evidence type="ECO:0000313" key="4">
    <source>
        <dbReference type="EMBL" id="MFD2545489.1"/>
    </source>
</evidence>
<protein>
    <recommendedName>
        <fullName evidence="6">Periplasmic heavy metal sensor</fullName>
    </recommendedName>
</protein>
<accession>A0ABW5K9G3</accession>
<feature type="signal peptide" evidence="3">
    <location>
        <begin position="1"/>
        <end position="20"/>
    </location>
</feature>
<feature type="chain" id="PRO_5046126484" description="Periplasmic heavy metal sensor" evidence="3">
    <location>
        <begin position="21"/>
        <end position="171"/>
    </location>
</feature>
<keyword evidence="3" id="KW-0732">Signal</keyword>
<keyword evidence="5" id="KW-1185">Reference proteome</keyword>
<sequence>MKKILFLVFTLLLASQNSFAQEQKYDWKKMKPEQRKELIQNMSPDDRMKLLKQFRENMMVEELEVSEEEQNEFKNLFAEYQEKQNEIKSRFKPSEDYDNMSDDEAKRRLNESFEIGQQLLDNRKLYSQKFMRVIKPQQVLQMYQTEGKMRNKILDKKQDGSGKTNPQRRRP</sequence>
<evidence type="ECO:0008006" key="6">
    <source>
        <dbReference type="Google" id="ProtNLM"/>
    </source>
</evidence>
<evidence type="ECO:0000256" key="3">
    <source>
        <dbReference type="SAM" id="SignalP"/>
    </source>
</evidence>